<reference evidence="3 4" key="1">
    <citation type="journal article" date="2016" name="Mol. Biol. Evol.">
        <title>Comparative Genomics of Early-Diverging Mushroom-Forming Fungi Provides Insights into the Origins of Lignocellulose Decay Capabilities.</title>
        <authorList>
            <person name="Nagy L.G."/>
            <person name="Riley R."/>
            <person name="Tritt A."/>
            <person name="Adam C."/>
            <person name="Daum C."/>
            <person name="Floudas D."/>
            <person name="Sun H."/>
            <person name="Yadav J.S."/>
            <person name="Pangilinan J."/>
            <person name="Larsson K.H."/>
            <person name="Matsuura K."/>
            <person name="Barry K."/>
            <person name="Labutti K."/>
            <person name="Kuo R."/>
            <person name="Ohm R.A."/>
            <person name="Bhattacharya S.S."/>
            <person name="Shirouzu T."/>
            <person name="Yoshinaga Y."/>
            <person name="Martin F.M."/>
            <person name="Grigoriev I.V."/>
            <person name="Hibbett D.S."/>
        </authorList>
    </citation>
    <scope>NUCLEOTIDE SEQUENCE [LARGE SCALE GENOMIC DNA]</scope>
    <source>
        <strain evidence="3 4">CBS 109695</strain>
    </source>
</reference>
<dbReference type="PANTHER" id="PTHR40465:SF1">
    <property type="entry name" value="DUF6534 DOMAIN-CONTAINING PROTEIN"/>
    <property type="match status" value="1"/>
</dbReference>
<feature type="transmembrane region" description="Helical" evidence="1">
    <location>
        <begin position="91"/>
        <end position="111"/>
    </location>
</feature>
<evidence type="ECO:0000313" key="3">
    <source>
        <dbReference type="EMBL" id="KZP27443.1"/>
    </source>
</evidence>
<sequence length="286" mass="31618">MVSDYNPAIRSLGPFLLGVVAALMLYGVEVAQMYHYLRRAIYVKLWIKCLVLTLFCLETLQITILSCYLYDALITFRTDVFVTEGASWNAWILPLQIILTGFTAFLAELFFLRTVHVVIRNRLLTCSIFVFGASGLVAGIVFGVTSISIPKFSQWKKLDSVITTWLVSMLIADTLTALSLAWYLGKRRCNTSSSGDVVSRFISMSLATGMVTSLASIACLVSFMLEGPHLAFDFMLGALYMNSVLSMLNSRLYDDPDSSETPSSIGGLQLTDMALDATWRSGALEQ</sequence>
<dbReference type="OrthoDB" id="3270417at2759"/>
<evidence type="ECO:0000256" key="1">
    <source>
        <dbReference type="SAM" id="Phobius"/>
    </source>
</evidence>
<proteinExistence type="predicted"/>
<feature type="transmembrane region" description="Helical" evidence="1">
    <location>
        <begin position="161"/>
        <end position="185"/>
    </location>
</feature>
<name>A0A166QQZ6_9AGAM</name>
<protein>
    <recommendedName>
        <fullName evidence="2">DUF6534 domain-containing protein</fullName>
    </recommendedName>
</protein>
<dbReference type="InterPro" id="IPR045339">
    <property type="entry name" value="DUF6534"/>
</dbReference>
<feature type="transmembrane region" description="Helical" evidence="1">
    <location>
        <begin position="12"/>
        <end position="37"/>
    </location>
</feature>
<keyword evidence="1" id="KW-0472">Membrane</keyword>
<dbReference type="Proteomes" id="UP000076532">
    <property type="component" value="Unassembled WGS sequence"/>
</dbReference>
<dbReference type="PANTHER" id="PTHR40465">
    <property type="entry name" value="CHROMOSOME 1, WHOLE GENOME SHOTGUN SEQUENCE"/>
    <property type="match status" value="1"/>
</dbReference>
<feature type="transmembrane region" description="Helical" evidence="1">
    <location>
        <begin position="123"/>
        <end position="149"/>
    </location>
</feature>
<feature type="transmembrane region" description="Helical" evidence="1">
    <location>
        <begin position="49"/>
        <end position="71"/>
    </location>
</feature>
<feature type="domain" description="DUF6534" evidence="2">
    <location>
        <begin position="170"/>
        <end position="251"/>
    </location>
</feature>
<dbReference type="EMBL" id="KV417509">
    <property type="protein sequence ID" value="KZP27443.1"/>
    <property type="molecule type" value="Genomic_DNA"/>
</dbReference>
<keyword evidence="1" id="KW-0812">Transmembrane</keyword>
<evidence type="ECO:0000313" key="4">
    <source>
        <dbReference type="Proteomes" id="UP000076532"/>
    </source>
</evidence>
<keyword evidence="1" id="KW-1133">Transmembrane helix</keyword>
<accession>A0A166QQZ6</accession>
<evidence type="ECO:0000259" key="2">
    <source>
        <dbReference type="Pfam" id="PF20152"/>
    </source>
</evidence>
<gene>
    <name evidence="3" type="ORF">FIBSPDRAFT_1040265</name>
</gene>
<dbReference type="Pfam" id="PF20152">
    <property type="entry name" value="DUF6534"/>
    <property type="match status" value="1"/>
</dbReference>
<organism evidence="3 4">
    <name type="scientific">Athelia psychrophila</name>
    <dbReference type="NCBI Taxonomy" id="1759441"/>
    <lineage>
        <taxon>Eukaryota</taxon>
        <taxon>Fungi</taxon>
        <taxon>Dikarya</taxon>
        <taxon>Basidiomycota</taxon>
        <taxon>Agaricomycotina</taxon>
        <taxon>Agaricomycetes</taxon>
        <taxon>Agaricomycetidae</taxon>
        <taxon>Atheliales</taxon>
        <taxon>Atheliaceae</taxon>
        <taxon>Athelia</taxon>
    </lineage>
</organism>
<dbReference type="STRING" id="436010.A0A166QQZ6"/>
<dbReference type="AlphaFoldDB" id="A0A166QQZ6"/>
<keyword evidence="4" id="KW-1185">Reference proteome</keyword>
<feature type="transmembrane region" description="Helical" evidence="1">
    <location>
        <begin position="197"/>
        <end position="224"/>
    </location>
</feature>